<sequence length="128" mass="14768">MENIILKCIGAVYLGVEKEGDTWLGRLAGELTVCGEGNLRFTTEGIYFNRWLPPKEFFIPLECITRVELGMTHLLKPIFPGRVLRIFYSENKGERLIFGVWMGTREGQKWKEKIERKLSEINSTKLSS</sequence>
<comment type="caution">
    <text evidence="1">The sequence shown here is derived from an EMBL/GenBank/DDBJ whole genome shotgun (WGS) entry which is preliminary data.</text>
</comment>
<evidence type="ECO:0000313" key="1">
    <source>
        <dbReference type="EMBL" id="OIP41872.1"/>
    </source>
</evidence>
<dbReference type="AlphaFoldDB" id="A0A1J5EGT6"/>
<gene>
    <name evidence="1" type="ORF">AUJ95_02630</name>
</gene>
<protein>
    <recommendedName>
        <fullName evidence="3">GRAM domain-containing protein</fullName>
    </recommendedName>
</protein>
<organism evidence="1 2">
    <name type="scientific">Candidatus Desantisbacteria bacterium CG2_30_40_21</name>
    <dbReference type="NCBI Taxonomy" id="1817895"/>
    <lineage>
        <taxon>Bacteria</taxon>
        <taxon>Candidatus Desantisiibacteriota</taxon>
    </lineage>
</organism>
<accession>A0A1J5EGT6</accession>
<name>A0A1J5EGT6_9BACT</name>
<dbReference type="STRING" id="1817895.AUJ95_02630"/>
<reference evidence="1 2" key="1">
    <citation type="journal article" date="2016" name="Environ. Microbiol.">
        <title>Genomic resolution of a cold subsurface aquifer community provides metabolic insights for novel microbes adapted to high CO concentrations.</title>
        <authorList>
            <person name="Probst A.J."/>
            <person name="Castelle C.J."/>
            <person name="Singh A."/>
            <person name="Brown C.T."/>
            <person name="Anantharaman K."/>
            <person name="Sharon I."/>
            <person name="Hug L.A."/>
            <person name="Burstein D."/>
            <person name="Emerson J.B."/>
            <person name="Thomas B.C."/>
            <person name="Banfield J.F."/>
        </authorList>
    </citation>
    <scope>NUCLEOTIDE SEQUENCE [LARGE SCALE GENOMIC DNA]</scope>
    <source>
        <strain evidence="1">CG2_30_40_21</strain>
    </source>
</reference>
<evidence type="ECO:0000313" key="2">
    <source>
        <dbReference type="Proteomes" id="UP000183085"/>
    </source>
</evidence>
<dbReference type="EMBL" id="MNYI01000068">
    <property type="protein sequence ID" value="OIP41872.1"/>
    <property type="molecule type" value="Genomic_DNA"/>
</dbReference>
<proteinExistence type="predicted"/>
<evidence type="ECO:0008006" key="3">
    <source>
        <dbReference type="Google" id="ProtNLM"/>
    </source>
</evidence>
<dbReference type="Proteomes" id="UP000183085">
    <property type="component" value="Unassembled WGS sequence"/>
</dbReference>